<dbReference type="PANTHER" id="PTHR22968">
    <property type="entry name" value="PROTEIN KINASE C, MU"/>
    <property type="match status" value="1"/>
</dbReference>
<keyword evidence="14" id="KW-0472">Membrane</keyword>
<evidence type="ECO:0000256" key="8">
    <source>
        <dbReference type="ARBA" id="ARBA00022737"/>
    </source>
</evidence>
<dbReference type="InterPro" id="IPR046349">
    <property type="entry name" value="C1-like_sf"/>
</dbReference>
<evidence type="ECO:0000256" key="6">
    <source>
        <dbReference type="ARBA" id="ARBA00022679"/>
    </source>
</evidence>
<keyword evidence="7" id="KW-0479">Metal-binding</keyword>
<dbReference type="Gene3D" id="3.30.200.20">
    <property type="entry name" value="Phosphorylase Kinase, domain 1"/>
    <property type="match status" value="1"/>
</dbReference>
<evidence type="ECO:0000256" key="10">
    <source>
        <dbReference type="ARBA" id="ARBA00022771"/>
    </source>
</evidence>
<evidence type="ECO:0000313" key="20">
    <source>
        <dbReference type="EMBL" id="CAF3812657.1"/>
    </source>
</evidence>
<dbReference type="Pfam" id="PF00130">
    <property type="entry name" value="C1_1"/>
    <property type="match status" value="1"/>
</dbReference>
<keyword evidence="6" id="KW-0808">Transferase</keyword>
<dbReference type="SUPFAM" id="SSF57889">
    <property type="entry name" value="Cysteine-rich domain"/>
    <property type="match status" value="1"/>
</dbReference>
<dbReference type="PANTHER" id="PTHR22968:SF24">
    <property type="entry name" value="SERINE_THREONINE-PROTEIN KINASE"/>
    <property type="match status" value="1"/>
</dbReference>
<keyword evidence="12" id="KW-0862">Zinc</keyword>
<dbReference type="PROSITE" id="PS00108">
    <property type="entry name" value="PROTEIN_KINASE_ST"/>
    <property type="match status" value="1"/>
</dbReference>
<evidence type="ECO:0000256" key="5">
    <source>
        <dbReference type="ARBA" id="ARBA00022527"/>
    </source>
</evidence>
<dbReference type="EMBL" id="CAJNOQ010004053">
    <property type="protein sequence ID" value="CAF1042521.1"/>
    <property type="molecule type" value="Genomic_DNA"/>
</dbReference>
<comment type="subcellular location">
    <subcellularLocation>
        <location evidence="2">Cytoplasm</location>
    </subcellularLocation>
    <subcellularLocation>
        <location evidence="1">Membrane</location>
    </subcellularLocation>
</comment>
<dbReference type="PROSITE" id="PS50081">
    <property type="entry name" value="ZF_DAG_PE_2"/>
    <property type="match status" value="1"/>
</dbReference>
<dbReference type="Proteomes" id="UP000663829">
    <property type="component" value="Unassembled WGS sequence"/>
</dbReference>
<evidence type="ECO:0000256" key="4">
    <source>
        <dbReference type="ARBA" id="ARBA00022490"/>
    </source>
</evidence>
<evidence type="ECO:0000256" key="7">
    <source>
        <dbReference type="ARBA" id="ARBA00022723"/>
    </source>
</evidence>
<dbReference type="GO" id="GO:0016020">
    <property type="term" value="C:membrane"/>
    <property type="evidence" value="ECO:0007669"/>
    <property type="project" value="UniProtKB-SubCell"/>
</dbReference>
<evidence type="ECO:0000256" key="11">
    <source>
        <dbReference type="ARBA" id="ARBA00022777"/>
    </source>
</evidence>
<dbReference type="Pfam" id="PF25525">
    <property type="entry name" value="Ubiquitin_PRKD1_N"/>
    <property type="match status" value="1"/>
</dbReference>
<keyword evidence="9 15" id="KW-0547">Nucleotide-binding</keyword>
<organism evidence="19 21">
    <name type="scientific">Didymodactylos carnosus</name>
    <dbReference type="NCBI Taxonomy" id="1234261"/>
    <lineage>
        <taxon>Eukaryota</taxon>
        <taxon>Metazoa</taxon>
        <taxon>Spiralia</taxon>
        <taxon>Gnathifera</taxon>
        <taxon>Rotifera</taxon>
        <taxon>Eurotatoria</taxon>
        <taxon>Bdelloidea</taxon>
        <taxon>Philodinida</taxon>
        <taxon>Philodinidae</taxon>
        <taxon>Didymodactylos</taxon>
    </lineage>
</organism>
<evidence type="ECO:0008006" key="22">
    <source>
        <dbReference type="Google" id="ProtNLM"/>
    </source>
</evidence>
<evidence type="ECO:0000256" key="9">
    <source>
        <dbReference type="ARBA" id="ARBA00022741"/>
    </source>
</evidence>
<feature type="domain" description="Protein kinase" evidence="17">
    <location>
        <begin position="431"/>
        <end position="696"/>
    </location>
</feature>
<feature type="compositionally biased region" description="Polar residues" evidence="16">
    <location>
        <begin position="228"/>
        <end position="250"/>
    </location>
</feature>
<dbReference type="GO" id="GO:0035556">
    <property type="term" value="P:intracellular signal transduction"/>
    <property type="evidence" value="ECO:0007669"/>
    <property type="project" value="TreeGrafter"/>
</dbReference>
<evidence type="ECO:0000313" key="21">
    <source>
        <dbReference type="Proteomes" id="UP000663829"/>
    </source>
</evidence>
<keyword evidence="11" id="KW-0418">Kinase</keyword>
<dbReference type="InterPro" id="IPR002219">
    <property type="entry name" value="PKC_DAG/PE"/>
</dbReference>
<comment type="caution">
    <text evidence="19">The sequence shown here is derived from an EMBL/GenBank/DDBJ whole genome shotgun (WGS) entry which is preliminary data.</text>
</comment>
<dbReference type="GO" id="GO:0005524">
    <property type="term" value="F:ATP binding"/>
    <property type="evidence" value="ECO:0007669"/>
    <property type="project" value="UniProtKB-UniRule"/>
</dbReference>
<keyword evidence="10" id="KW-0863">Zinc-finger</keyword>
<comment type="similarity">
    <text evidence="3">Belongs to the protein kinase superfamily. CAMK Ser/Thr protein kinase family. PKD subfamily.</text>
</comment>
<keyword evidence="4" id="KW-0963">Cytoplasm</keyword>
<evidence type="ECO:0000313" key="19">
    <source>
        <dbReference type="EMBL" id="CAF1042521.1"/>
    </source>
</evidence>
<evidence type="ECO:0000256" key="14">
    <source>
        <dbReference type="ARBA" id="ARBA00023136"/>
    </source>
</evidence>
<dbReference type="SMART" id="SM00220">
    <property type="entry name" value="S_TKc"/>
    <property type="match status" value="1"/>
</dbReference>
<dbReference type="InterPro" id="IPR008271">
    <property type="entry name" value="Ser/Thr_kinase_AS"/>
</dbReference>
<evidence type="ECO:0000259" key="17">
    <source>
        <dbReference type="PROSITE" id="PS50011"/>
    </source>
</evidence>
<dbReference type="PROSITE" id="PS50011">
    <property type="entry name" value="PROTEIN_KINASE_DOM"/>
    <property type="match status" value="1"/>
</dbReference>
<proteinExistence type="inferred from homology"/>
<protein>
    <recommendedName>
        <fullName evidence="22">Protein kinase</fullName>
    </recommendedName>
</protein>
<dbReference type="EMBL" id="CAJOBC010004053">
    <property type="protein sequence ID" value="CAF3812657.1"/>
    <property type="molecule type" value="Genomic_DNA"/>
</dbReference>
<gene>
    <name evidence="19" type="ORF">GPM918_LOCUS15853</name>
    <name evidence="20" type="ORF">SRO942_LOCUS15853</name>
</gene>
<feature type="region of interest" description="Disordered" evidence="16">
    <location>
        <begin position="193"/>
        <end position="214"/>
    </location>
</feature>
<feature type="binding site" evidence="15">
    <location>
        <position position="461"/>
    </location>
    <ligand>
        <name>ATP</name>
        <dbReference type="ChEBI" id="CHEBI:30616"/>
    </ligand>
</feature>
<keyword evidence="8" id="KW-0677">Repeat</keyword>
<dbReference type="OrthoDB" id="10012751at2759"/>
<keyword evidence="13 15" id="KW-0067">ATP-binding</keyword>
<dbReference type="InterPro" id="IPR000719">
    <property type="entry name" value="Prot_kinase_dom"/>
</dbReference>
<accession>A0A814JVB5</accession>
<dbReference type="AlphaFoldDB" id="A0A814JVB5"/>
<dbReference type="GO" id="GO:0004674">
    <property type="term" value="F:protein serine/threonine kinase activity"/>
    <property type="evidence" value="ECO:0007669"/>
    <property type="project" value="UniProtKB-KW"/>
</dbReference>
<feature type="compositionally biased region" description="Polar residues" evidence="16">
    <location>
        <begin position="256"/>
        <end position="282"/>
    </location>
</feature>
<dbReference type="SUPFAM" id="SSF56112">
    <property type="entry name" value="Protein kinase-like (PK-like)"/>
    <property type="match status" value="1"/>
</dbReference>
<evidence type="ECO:0000256" key="1">
    <source>
        <dbReference type="ARBA" id="ARBA00004370"/>
    </source>
</evidence>
<dbReference type="PROSITE" id="PS00107">
    <property type="entry name" value="PROTEIN_KINASE_ATP"/>
    <property type="match status" value="1"/>
</dbReference>
<feature type="domain" description="Phorbol-ester/DAG-type" evidence="18">
    <location>
        <begin position="102"/>
        <end position="152"/>
    </location>
</feature>
<dbReference type="Gene3D" id="1.10.510.10">
    <property type="entry name" value="Transferase(Phosphotransferase) domain 1"/>
    <property type="match status" value="1"/>
</dbReference>
<dbReference type="GO" id="GO:0005829">
    <property type="term" value="C:cytosol"/>
    <property type="evidence" value="ECO:0007669"/>
    <property type="project" value="TreeGrafter"/>
</dbReference>
<evidence type="ECO:0000256" key="15">
    <source>
        <dbReference type="PROSITE-ProRule" id="PRU10141"/>
    </source>
</evidence>
<dbReference type="GO" id="GO:0008270">
    <property type="term" value="F:zinc ion binding"/>
    <property type="evidence" value="ECO:0007669"/>
    <property type="project" value="UniProtKB-KW"/>
</dbReference>
<feature type="region of interest" description="Disordered" evidence="16">
    <location>
        <begin position="228"/>
        <end position="287"/>
    </location>
</feature>
<keyword evidence="21" id="KW-1185">Reference proteome</keyword>
<evidence type="ECO:0000256" key="16">
    <source>
        <dbReference type="SAM" id="MobiDB-lite"/>
    </source>
</evidence>
<dbReference type="InterPro" id="IPR011009">
    <property type="entry name" value="Kinase-like_dom_sf"/>
</dbReference>
<evidence type="ECO:0000256" key="12">
    <source>
        <dbReference type="ARBA" id="ARBA00022833"/>
    </source>
</evidence>
<dbReference type="Pfam" id="PF00069">
    <property type="entry name" value="Pkinase"/>
    <property type="match status" value="1"/>
</dbReference>
<dbReference type="PROSITE" id="PS00479">
    <property type="entry name" value="ZF_DAG_PE_1"/>
    <property type="match status" value="1"/>
</dbReference>
<dbReference type="SMART" id="SM00109">
    <property type="entry name" value="C1"/>
    <property type="match status" value="1"/>
</dbReference>
<evidence type="ECO:0000256" key="13">
    <source>
        <dbReference type="ARBA" id="ARBA00022840"/>
    </source>
</evidence>
<dbReference type="Gene3D" id="3.30.60.20">
    <property type="match status" value="1"/>
</dbReference>
<dbReference type="Proteomes" id="UP000681722">
    <property type="component" value="Unassembled WGS sequence"/>
</dbReference>
<keyword evidence="5" id="KW-0723">Serine/threonine-protein kinase</keyword>
<reference evidence="19" key="1">
    <citation type="submission" date="2021-02" db="EMBL/GenBank/DDBJ databases">
        <authorList>
            <person name="Nowell W R."/>
        </authorList>
    </citation>
    <scope>NUCLEOTIDE SEQUENCE</scope>
</reference>
<dbReference type="InterPro" id="IPR017441">
    <property type="entry name" value="Protein_kinase_ATP_BS"/>
</dbReference>
<evidence type="ECO:0000256" key="3">
    <source>
        <dbReference type="ARBA" id="ARBA00008582"/>
    </source>
</evidence>
<sequence>MSTDIIPICLKFGITYQSLHINRSNANILTEIQDRALEVVRTTLPHFDTKDYNQRIKLFLISHDHVPPNLKLLTRHTDLTPACFIEIIIWTSTTDSLVLPRDHQLQEHNYKKPTYCQACNYFMWGFVKQGKRCKLCRKDYHHQCAAHLPPDCSDRPMGRRYSSTNTISSTHSNSVYVVDNDVLANQVKQKKKSPFTSLFKSKESSSHSFGSTKSSLSSTIISTFNSKSATNSNHSGASMIHSTSDKQLVNSDIPDTPSTKNQTKVPNNSRSRTSSAQTNNNGVHIVKTDRRKDIKLTNCQEKDGIWTANAQFGRESRRSKRAEIIYDRKKFQFTLKDQDGNKEVIELSAEEVEAHRARQLSDIAQTNGEVSKSRSDSITAQKNVYEKLANLLLDIINTAAQSVEHDRKARSSFKMVRSSDHNKDFADLYDMNEKEILGVGRFGMVFGGIMKKNGVPVAIKKIQTLQCSQKDRENIEQEASYLFQLNHPGILKFEGIFEFEKHIFLVTERLDTDMLNFILSNPTPKARLNEDITRFLAFQLVAAIRYLHFKNIAHCDLKPDNVLINIYNDDIIHLKVGDFGYARTIHDHSLRYTKVGTTAYLAPEVIHDQLRHARGYNKTVDMWAIGVIIFVSLTGYFPFHEDMDILPQLDNIPKLFQDEILNKVTDDVKDLLKFRLLVPDAGHRMRSAGVIYHDWFQKSHVLLDSCRRLEDCLEKKWLTLFFEETEVVNESESG</sequence>
<name>A0A814JVB5_9BILA</name>
<dbReference type="GO" id="GO:0007200">
    <property type="term" value="P:phospholipase C-activating G protein-coupled receptor signaling pathway"/>
    <property type="evidence" value="ECO:0007669"/>
    <property type="project" value="TreeGrafter"/>
</dbReference>
<evidence type="ECO:0000256" key="2">
    <source>
        <dbReference type="ARBA" id="ARBA00004496"/>
    </source>
</evidence>
<evidence type="ECO:0000259" key="18">
    <source>
        <dbReference type="PROSITE" id="PS50081"/>
    </source>
</evidence>
<dbReference type="InterPro" id="IPR057764">
    <property type="entry name" value="Ubiquitin_PRKD1-3_N"/>
</dbReference>